<proteinExistence type="predicted"/>
<sequence>MEVLSMIKSARVARFVLSVFVVFFCFTLFLPSAHALNYDVTTKASFDALDSSINGGNGIIKPNDEGTSDLAWVEGPILASYISMFKQYGDTAYLNKFIAQADQVLNQRDSLRGKSDYRGLSEPTWPAATRFTSGSATLLDANGVPTLEVRSSLLFDSSENEVKISSGTNPNTFKLEAYTRVSSIAAGGLHSAAVNSTGRVWNSGNNYYGQLAFGTANQSLPFPADGVIDYYNVLDVAKAVSAGEFHSLALKTNGTVLSWGYNAYGQLGDGSTINRSSAVIVSGLANVTQIAAGYYHNLALKSDGTVWSWGYNNSGQLGDNSLVNRAIPAQIGSLTGVIAIAAGGYHSLALKSDGTVWTWGSNPFGQLGDGTTTDRLTPVQVSVLSNITGLSGGLGHSLAVKNDGTVWSWGLNANGQLGNGTTGSASSPVQVSSLSGVVQVAAGGYHSLALKSDNTVWSWGANDVGQLGDGTTTQRLTRVQVAGLTANTIAAGKQHNMAITYDYRAAAWGKNDYGQLGNNSTINVGSPVTFANMERLDTFDNLTMDPASPNYAVKRVRAGAHCTFDGLTNGISVKDLASSSPLASRNPVNDLKSFVPLRMSFPVHTGLLTYPMATFARVVYNTPALNGNPTYKAAADRYFQAAWDAASAHEYQWVENAANEGWFIYPKGAPMFVDGSENQFNHYLSLGKTYVELSQIPGPHQAEALNKATRMANRYKNDLTWDDVNDAYVWTYYPKQSATYMGWDERTSTAINHENNSCWTADHDINKIPYAGIELDFAVLAYDNGIVFDEKDMQRFVHTFTRNVLTYDGSGMPKLNFAVDGSGGIAPPTQEVFATQWMKTAPWDDTIFHMYRKLYSSHSSVASLAHLAHFNEFARIAATKGTIWTWGNNIFGQLGDGTTTHRSSASALPLQGTTQISSGEYHTVGLNANGTVSAWGYNAYGQLGDGTTVNRSVPVLVNAMTDIISVKSGHYHSLALKSDGTVWSWGFNNSGQLGDGTTVNHSNPVQVAGLSNVVAIAAGGYHSLALKSDGSLWTWGSNTAGQLGDNTTASRLTPVQVTSMSDIVAIDASVGHSMALKKDGTVWTWGFNNSGQLGDGTTINRSIPVQTAGLDKVTAIAAGGYHSVALKTNGTVFTWGANDKGQIGDGTNIGRTSPVQVTNLTDVKTIGAGLYHSAAAKYNGGSLWAWGDNSFGQLGDGTTVNRNAPVQTAGINGIMRVEGGAYSTSAFQFAR</sequence>
<keyword evidence="4" id="KW-1185">Reference proteome</keyword>
<feature type="domain" description="RCC1-like" evidence="2">
    <location>
        <begin position="170"/>
        <end position="476"/>
    </location>
</feature>
<dbReference type="Gene3D" id="2.130.10.30">
    <property type="entry name" value="Regulator of chromosome condensation 1/beta-lactamase-inhibitor protein II"/>
    <property type="match status" value="4"/>
</dbReference>
<dbReference type="Proteomes" id="UP000653578">
    <property type="component" value="Unassembled WGS sequence"/>
</dbReference>
<dbReference type="EMBL" id="WHNY01000012">
    <property type="protein sequence ID" value="NOU63312.1"/>
    <property type="molecule type" value="Genomic_DNA"/>
</dbReference>
<organism evidence="3 4">
    <name type="scientific">Paenibacillus plantarum</name>
    <dbReference type="NCBI Taxonomy" id="2654975"/>
    <lineage>
        <taxon>Bacteria</taxon>
        <taxon>Bacillati</taxon>
        <taxon>Bacillota</taxon>
        <taxon>Bacilli</taxon>
        <taxon>Bacillales</taxon>
        <taxon>Paenibacillaceae</taxon>
        <taxon>Paenibacillus</taxon>
    </lineage>
</organism>
<dbReference type="InterPro" id="IPR051625">
    <property type="entry name" value="Signaling_Regulatory_Domain"/>
</dbReference>
<reference evidence="3 4" key="1">
    <citation type="submission" date="2019-10" db="EMBL/GenBank/DDBJ databases">
        <title>Description of Paenibacillus humi sp. nov.</title>
        <authorList>
            <person name="Carlier A."/>
            <person name="Qi S."/>
        </authorList>
    </citation>
    <scope>NUCLEOTIDE SEQUENCE [LARGE SCALE GENOMIC DNA]</scope>
    <source>
        <strain evidence="3 4">LMG 31461</strain>
    </source>
</reference>
<dbReference type="Pfam" id="PF25390">
    <property type="entry name" value="WD40_RLD"/>
    <property type="match status" value="2"/>
</dbReference>
<evidence type="ECO:0000256" key="1">
    <source>
        <dbReference type="ARBA" id="ARBA00022737"/>
    </source>
</evidence>
<evidence type="ECO:0000313" key="3">
    <source>
        <dbReference type="EMBL" id="NOU63312.1"/>
    </source>
</evidence>
<keyword evidence="1" id="KW-0677">Repeat</keyword>
<dbReference type="PANTHER" id="PTHR22872">
    <property type="entry name" value="BTK-BINDING PROTEIN-RELATED"/>
    <property type="match status" value="1"/>
</dbReference>
<dbReference type="SUPFAM" id="SSF50985">
    <property type="entry name" value="RCC1/BLIP-II"/>
    <property type="match status" value="3"/>
</dbReference>
<name>A0ABX1X4H2_9BACL</name>
<dbReference type="PROSITE" id="PS00626">
    <property type="entry name" value="RCC1_2"/>
    <property type="match status" value="7"/>
</dbReference>
<feature type="domain" description="RCC1-like" evidence="2">
    <location>
        <begin position="1004"/>
        <end position="1226"/>
    </location>
</feature>
<gene>
    <name evidence="3" type="ORF">GC096_04550</name>
</gene>
<dbReference type="PRINTS" id="PR00633">
    <property type="entry name" value="RCCNDNSATION"/>
</dbReference>
<dbReference type="InterPro" id="IPR058923">
    <property type="entry name" value="RCC1-like_dom"/>
</dbReference>
<dbReference type="InterPro" id="IPR009091">
    <property type="entry name" value="RCC1/BLIP-II"/>
</dbReference>
<accession>A0ABX1X4H2</accession>
<evidence type="ECO:0000259" key="2">
    <source>
        <dbReference type="Pfam" id="PF25390"/>
    </source>
</evidence>
<evidence type="ECO:0000313" key="4">
    <source>
        <dbReference type="Proteomes" id="UP000653578"/>
    </source>
</evidence>
<protein>
    <recommendedName>
        <fullName evidence="2">RCC1-like domain-containing protein</fullName>
    </recommendedName>
</protein>
<dbReference type="InterPro" id="IPR000408">
    <property type="entry name" value="Reg_chr_condens"/>
</dbReference>
<comment type="caution">
    <text evidence="3">The sequence shown here is derived from an EMBL/GenBank/DDBJ whole genome shotgun (WGS) entry which is preliminary data.</text>
</comment>
<dbReference type="Pfam" id="PF00415">
    <property type="entry name" value="RCC1"/>
    <property type="match status" value="2"/>
</dbReference>
<dbReference type="PROSITE" id="PS50012">
    <property type="entry name" value="RCC1_3"/>
    <property type="match status" value="13"/>
</dbReference>